<proteinExistence type="predicted"/>
<organism evidence="2 3">
    <name type="scientific">Rousettus aegyptiacus</name>
    <name type="common">Egyptian fruit bat</name>
    <name type="synonym">Pteropus aegyptiacus</name>
    <dbReference type="NCBI Taxonomy" id="9407"/>
    <lineage>
        <taxon>Eukaryota</taxon>
        <taxon>Metazoa</taxon>
        <taxon>Chordata</taxon>
        <taxon>Craniata</taxon>
        <taxon>Vertebrata</taxon>
        <taxon>Euteleostomi</taxon>
        <taxon>Mammalia</taxon>
        <taxon>Eutheria</taxon>
        <taxon>Laurasiatheria</taxon>
        <taxon>Chiroptera</taxon>
        <taxon>Yinpterochiroptera</taxon>
        <taxon>Pteropodoidea</taxon>
        <taxon>Pteropodidae</taxon>
        <taxon>Rousettinae</taxon>
        <taxon>Rousettus</taxon>
    </lineage>
</organism>
<reference evidence="2 3" key="1">
    <citation type="journal article" date="2020" name="Nature">
        <title>Six reference-quality genomes reveal evolution of bat adaptations.</title>
        <authorList>
            <person name="Jebb D."/>
            <person name="Huang Z."/>
            <person name="Pippel M."/>
            <person name="Hughes G.M."/>
            <person name="Lavrichenko K."/>
            <person name="Devanna P."/>
            <person name="Winkler S."/>
            <person name="Jermiin L.S."/>
            <person name="Skirmuntt E.C."/>
            <person name="Katzourakis A."/>
            <person name="Burkitt-Gray L."/>
            <person name="Ray D.A."/>
            <person name="Sullivan K.A.M."/>
            <person name="Roscito J.G."/>
            <person name="Kirilenko B.M."/>
            <person name="Davalos L.M."/>
            <person name="Corthals A.P."/>
            <person name="Power M.L."/>
            <person name="Jones G."/>
            <person name="Ransome R.D."/>
            <person name="Dechmann D.K.N."/>
            <person name="Locatelli A.G."/>
            <person name="Puechmaille S.J."/>
            <person name="Fedrigo O."/>
            <person name="Jarvis E.D."/>
            <person name="Hiller M."/>
            <person name="Vernes S.C."/>
            <person name="Myers E.W."/>
            <person name="Teeling E.C."/>
        </authorList>
    </citation>
    <scope>NUCLEOTIDE SEQUENCE [LARGE SCALE GENOMIC DNA]</scope>
    <source>
        <strain evidence="2">MRouAeg1</strain>
        <tissue evidence="2">Muscle</tissue>
    </source>
</reference>
<gene>
    <name evidence="2" type="ORF">HJG63_012083</name>
</gene>
<sequence>MAKTQGGGRGGRDSSGRRRHGSVSGAKRTTGEEWGHEAVPGSRSAARGKLTKRTMRAWREEETPLAQPSLNELALWPGEAVTAHAVPCRACGGPGGWTLEGHSRVSMHWSSSSSQSISGRLRGRLGRARCTGAGGAVGAKGKFYQNPRAAPVTIKTVVLPPLSVRTVWLLSPPPHRYESVSEVNKCLTG</sequence>
<evidence type="ECO:0000256" key="1">
    <source>
        <dbReference type="SAM" id="MobiDB-lite"/>
    </source>
</evidence>
<protein>
    <submittedName>
        <fullName evidence="2">Uncharacterized protein</fullName>
    </submittedName>
</protein>
<evidence type="ECO:0000313" key="3">
    <source>
        <dbReference type="Proteomes" id="UP000593571"/>
    </source>
</evidence>
<feature type="region of interest" description="Disordered" evidence="1">
    <location>
        <begin position="1"/>
        <end position="51"/>
    </location>
</feature>
<evidence type="ECO:0000313" key="2">
    <source>
        <dbReference type="EMBL" id="KAF6447704.1"/>
    </source>
</evidence>
<dbReference type="AlphaFoldDB" id="A0A7J8FIY1"/>
<comment type="caution">
    <text evidence="2">The sequence shown here is derived from an EMBL/GenBank/DDBJ whole genome shotgun (WGS) entry which is preliminary data.</text>
</comment>
<dbReference type="Proteomes" id="UP000593571">
    <property type="component" value="Unassembled WGS sequence"/>
</dbReference>
<accession>A0A7J8FIY1</accession>
<keyword evidence="3" id="KW-1185">Reference proteome</keyword>
<name>A0A7J8FIY1_ROUAE</name>
<dbReference type="EMBL" id="JACASE010000007">
    <property type="protein sequence ID" value="KAF6447704.1"/>
    <property type="molecule type" value="Genomic_DNA"/>
</dbReference>